<evidence type="ECO:0000313" key="2">
    <source>
        <dbReference type="Proteomes" id="UP000054217"/>
    </source>
</evidence>
<dbReference type="HOGENOM" id="CLU_2655503_0_0_1"/>
<evidence type="ECO:0000313" key="1">
    <source>
        <dbReference type="EMBL" id="KIO01655.1"/>
    </source>
</evidence>
<organism evidence="1 2">
    <name type="scientific">Pisolithus tinctorius Marx 270</name>
    <dbReference type="NCBI Taxonomy" id="870435"/>
    <lineage>
        <taxon>Eukaryota</taxon>
        <taxon>Fungi</taxon>
        <taxon>Dikarya</taxon>
        <taxon>Basidiomycota</taxon>
        <taxon>Agaricomycotina</taxon>
        <taxon>Agaricomycetes</taxon>
        <taxon>Agaricomycetidae</taxon>
        <taxon>Boletales</taxon>
        <taxon>Sclerodermatineae</taxon>
        <taxon>Pisolithaceae</taxon>
        <taxon>Pisolithus</taxon>
    </lineage>
</organism>
<dbReference type="AlphaFoldDB" id="A0A0C3NL11"/>
<keyword evidence="2" id="KW-1185">Reference proteome</keyword>
<accession>A0A0C3NL11</accession>
<reference evidence="1 2" key="1">
    <citation type="submission" date="2014-04" db="EMBL/GenBank/DDBJ databases">
        <authorList>
            <consortium name="DOE Joint Genome Institute"/>
            <person name="Kuo A."/>
            <person name="Kohler A."/>
            <person name="Costa M.D."/>
            <person name="Nagy L.G."/>
            <person name="Floudas D."/>
            <person name="Copeland A."/>
            <person name="Barry K.W."/>
            <person name="Cichocki N."/>
            <person name="Veneault-Fourrey C."/>
            <person name="LaButti K."/>
            <person name="Lindquist E.A."/>
            <person name="Lipzen A."/>
            <person name="Lundell T."/>
            <person name="Morin E."/>
            <person name="Murat C."/>
            <person name="Sun H."/>
            <person name="Tunlid A."/>
            <person name="Henrissat B."/>
            <person name="Grigoriev I.V."/>
            <person name="Hibbett D.S."/>
            <person name="Martin F."/>
            <person name="Nordberg H.P."/>
            <person name="Cantor M.N."/>
            <person name="Hua S.X."/>
        </authorList>
    </citation>
    <scope>NUCLEOTIDE SEQUENCE [LARGE SCALE GENOMIC DNA]</scope>
    <source>
        <strain evidence="1 2">Marx 270</strain>
    </source>
</reference>
<protein>
    <submittedName>
        <fullName evidence="1">Uncharacterized protein</fullName>
    </submittedName>
</protein>
<sequence>MHVCHGSDYTLKGFERLEIYDAQALKISNCGIGLSTMLTVIISPCGMRPECVLSLSLREVVVFGVGFRSWGEEVKD</sequence>
<reference evidence="2" key="2">
    <citation type="submission" date="2015-01" db="EMBL/GenBank/DDBJ databases">
        <title>Evolutionary Origins and Diversification of the Mycorrhizal Mutualists.</title>
        <authorList>
            <consortium name="DOE Joint Genome Institute"/>
            <consortium name="Mycorrhizal Genomics Consortium"/>
            <person name="Kohler A."/>
            <person name="Kuo A."/>
            <person name="Nagy L.G."/>
            <person name="Floudas D."/>
            <person name="Copeland A."/>
            <person name="Barry K.W."/>
            <person name="Cichocki N."/>
            <person name="Veneault-Fourrey C."/>
            <person name="LaButti K."/>
            <person name="Lindquist E.A."/>
            <person name="Lipzen A."/>
            <person name="Lundell T."/>
            <person name="Morin E."/>
            <person name="Murat C."/>
            <person name="Riley R."/>
            <person name="Ohm R."/>
            <person name="Sun H."/>
            <person name="Tunlid A."/>
            <person name="Henrissat B."/>
            <person name="Grigoriev I.V."/>
            <person name="Hibbett D.S."/>
            <person name="Martin F."/>
        </authorList>
    </citation>
    <scope>NUCLEOTIDE SEQUENCE [LARGE SCALE GENOMIC DNA]</scope>
    <source>
        <strain evidence="2">Marx 270</strain>
    </source>
</reference>
<dbReference type="Proteomes" id="UP000054217">
    <property type="component" value="Unassembled WGS sequence"/>
</dbReference>
<name>A0A0C3NL11_PISTI</name>
<dbReference type="EMBL" id="KN831987">
    <property type="protein sequence ID" value="KIO01655.1"/>
    <property type="molecule type" value="Genomic_DNA"/>
</dbReference>
<dbReference type="InParanoid" id="A0A0C3NL11"/>
<proteinExistence type="predicted"/>
<gene>
    <name evidence="1" type="ORF">M404DRAFT_1003043</name>
</gene>